<dbReference type="PROSITE" id="PS50076">
    <property type="entry name" value="DNAJ_2"/>
    <property type="match status" value="1"/>
</dbReference>
<evidence type="ECO:0000256" key="2">
    <source>
        <dbReference type="SAM" id="Phobius"/>
    </source>
</evidence>
<dbReference type="AlphaFoldDB" id="A0A9W8HPJ1"/>
<dbReference type="CDD" id="cd06257">
    <property type="entry name" value="DnaJ"/>
    <property type="match status" value="1"/>
</dbReference>
<dbReference type="EMBL" id="JANBUO010001943">
    <property type="protein sequence ID" value="KAJ2796291.1"/>
    <property type="molecule type" value="Genomic_DNA"/>
</dbReference>
<feature type="region of interest" description="Disordered" evidence="1">
    <location>
        <begin position="38"/>
        <end position="98"/>
    </location>
</feature>
<feature type="domain" description="J" evidence="3">
    <location>
        <begin position="1"/>
        <end position="41"/>
    </location>
</feature>
<dbReference type="SUPFAM" id="SSF46565">
    <property type="entry name" value="Chaperone J-domain"/>
    <property type="match status" value="1"/>
</dbReference>
<comment type="caution">
    <text evidence="4">The sequence shown here is derived from an EMBL/GenBank/DDBJ whole genome shotgun (WGS) entry which is preliminary data.</text>
</comment>
<feature type="compositionally biased region" description="Polar residues" evidence="1">
    <location>
        <begin position="61"/>
        <end position="86"/>
    </location>
</feature>
<reference evidence="4" key="1">
    <citation type="submission" date="2022-07" db="EMBL/GenBank/DDBJ databases">
        <title>Phylogenomic reconstructions and comparative analyses of Kickxellomycotina fungi.</title>
        <authorList>
            <person name="Reynolds N.K."/>
            <person name="Stajich J.E."/>
            <person name="Barry K."/>
            <person name="Grigoriev I.V."/>
            <person name="Crous P."/>
            <person name="Smith M.E."/>
        </authorList>
    </citation>
    <scope>NUCLEOTIDE SEQUENCE</scope>
    <source>
        <strain evidence="4">NRRL 1565</strain>
    </source>
</reference>
<dbReference type="InterPro" id="IPR036869">
    <property type="entry name" value="J_dom_sf"/>
</dbReference>
<dbReference type="PANTHER" id="PTHR44873:SF1">
    <property type="entry name" value="DNAJ HOMOLOG SUBFAMILY C MEMBER 30, MITOCHONDRIAL"/>
    <property type="match status" value="1"/>
</dbReference>
<dbReference type="OrthoDB" id="445556at2759"/>
<dbReference type="Proteomes" id="UP001140094">
    <property type="component" value="Unassembled WGS sequence"/>
</dbReference>
<dbReference type="Pfam" id="PF00226">
    <property type="entry name" value="DnaJ"/>
    <property type="match status" value="1"/>
</dbReference>
<keyword evidence="2" id="KW-1133">Transmembrane helix</keyword>
<dbReference type="InterPro" id="IPR053025">
    <property type="entry name" value="Mito_ATP_Synthase-Asso"/>
</dbReference>
<accession>A0A9W8HPJ1</accession>
<keyword evidence="2" id="KW-0472">Membrane</keyword>
<evidence type="ECO:0000256" key="1">
    <source>
        <dbReference type="SAM" id="MobiDB-lite"/>
    </source>
</evidence>
<feature type="compositionally biased region" description="Polar residues" evidence="1">
    <location>
        <begin position="42"/>
        <end position="51"/>
    </location>
</feature>
<organism evidence="4 5">
    <name type="scientific">Coemansia guatemalensis</name>
    <dbReference type="NCBI Taxonomy" id="2761395"/>
    <lineage>
        <taxon>Eukaryota</taxon>
        <taxon>Fungi</taxon>
        <taxon>Fungi incertae sedis</taxon>
        <taxon>Zoopagomycota</taxon>
        <taxon>Kickxellomycotina</taxon>
        <taxon>Kickxellomycetes</taxon>
        <taxon>Kickxellales</taxon>
        <taxon>Kickxellaceae</taxon>
        <taxon>Coemansia</taxon>
    </lineage>
</organism>
<gene>
    <name evidence="4" type="ORF">H4R20_005581</name>
</gene>
<evidence type="ECO:0000259" key="3">
    <source>
        <dbReference type="PROSITE" id="PS50076"/>
    </source>
</evidence>
<proteinExistence type="predicted"/>
<sequence length="188" mass="21832">MQWHPDRNEGSEEAHKRFLKISEAYSVLGNEQKRRAYDRSLQIRTGSSSGSVKGPHRYHNSAFSSSGEYNSAKRTQYSRTANSNSYRRPDSTYARYTNNGQRVKSNFEEWERKHYWEMKEKAGNIGRHARESSANASYSSSQVSMLQFTEVVMVFTIVFGMAWVLANLVHTNEEDNILSSHHKQQRQR</sequence>
<keyword evidence="2" id="KW-0812">Transmembrane</keyword>
<dbReference type="PANTHER" id="PTHR44873">
    <property type="entry name" value="DNAJ HOMOLOG SUBFAMILY C MEMBER 30, MITOCHONDRIAL"/>
    <property type="match status" value="1"/>
</dbReference>
<keyword evidence="5" id="KW-1185">Reference proteome</keyword>
<dbReference type="Gene3D" id="1.10.287.110">
    <property type="entry name" value="DnaJ domain"/>
    <property type="match status" value="1"/>
</dbReference>
<evidence type="ECO:0000313" key="4">
    <source>
        <dbReference type="EMBL" id="KAJ2796291.1"/>
    </source>
</evidence>
<feature type="transmembrane region" description="Helical" evidence="2">
    <location>
        <begin position="148"/>
        <end position="166"/>
    </location>
</feature>
<name>A0A9W8HPJ1_9FUNG</name>
<protein>
    <recommendedName>
        <fullName evidence="3">J domain-containing protein</fullName>
    </recommendedName>
</protein>
<dbReference type="InterPro" id="IPR001623">
    <property type="entry name" value="DnaJ_domain"/>
</dbReference>
<evidence type="ECO:0000313" key="5">
    <source>
        <dbReference type="Proteomes" id="UP001140094"/>
    </source>
</evidence>